<dbReference type="InterPro" id="IPR053733">
    <property type="entry name" value="Heme_Transport_Util_sf"/>
</dbReference>
<keyword evidence="4" id="KW-1185">Reference proteome</keyword>
<reference evidence="3 4" key="1">
    <citation type="submission" date="2019-08" db="EMBL/GenBank/DDBJ databases">
        <authorList>
            <person name="Peeters C."/>
        </authorList>
    </citation>
    <scope>NUCLEOTIDE SEQUENCE [LARGE SCALE GENOMIC DNA]</scope>
    <source>
        <strain evidence="3 4">LMG 31014</strain>
    </source>
</reference>
<dbReference type="CDD" id="cd16830">
    <property type="entry name" value="HemS-like_N"/>
    <property type="match status" value="1"/>
</dbReference>
<dbReference type="CDD" id="cd16831">
    <property type="entry name" value="HemS-like_C"/>
    <property type="match status" value="1"/>
</dbReference>
<name>A0ABY6W5I0_9BURK</name>
<proteinExistence type="predicted"/>
<dbReference type="Pfam" id="PF05171">
    <property type="entry name" value="HemS"/>
    <property type="match status" value="2"/>
</dbReference>
<comment type="caution">
    <text evidence="3">The sequence shown here is derived from an EMBL/GenBank/DDBJ whole genome shotgun (WGS) entry which is preliminary data.</text>
</comment>
<sequence>MALMRPLARPPSRNEHNERTPCHKGIAMMNTQTATPAARPAFPALADVTRLRSDFHRVKTERNLRDRDAAAALGVSEGETVAAFVGEHVVRLRPEFIEIVEALPALGRVMALTRNNAAVHEKDGQYEKLSHTGTIGLGLGKDLDLRVFYHQWAFGYAVETPTENGPRRSLQFFDKTGTAVHKMFLRDHSDALAYDALVARFRASDQTPGQHVVAADAPKAEIPDADVDAAAFQRDWLAMTDTHQFFELLKRHRVSRAQALRLAPQDHAQRVSATSVRTLLDNAAGTALPIMVFVGNAGMIQIHTGPVRTIRVMGPWVNVLDPGFNLHLREDLVDSAWIVRKPTADGIVTSLELLDASGMVIAMFFGERKPGQAERDDWRETLARVRHASHAGDAQGVTESST</sequence>
<feature type="domain" description="Haemin-degrading HemS/ChuX" evidence="2">
    <location>
        <begin position="74"/>
        <end position="201"/>
    </location>
</feature>
<protein>
    <submittedName>
        <fullName evidence="3">Hemin transport protein HemS</fullName>
    </submittedName>
</protein>
<gene>
    <name evidence="3" type="primary">hemS</name>
    <name evidence="3" type="ORF">PSO31014_03539</name>
</gene>
<dbReference type="Proteomes" id="UP000405357">
    <property type="component" value="Unassembled WGS sequence"/>
</dbReference>
<dbReference type="Gene3D" id="3.40.1570.10">
    <property type="entry name" value="HemS/ChuS/ChuX like domains"/>
    <property type="match status" value="2"/>
</dbReference>
<dbReference type="InterPro" id="IPR007845">
    <property type="entry name" value="HemS/ChuX_dom"/>
</dbReference>
<dbReference type="SUPFAM" id="SSF144064">
    <property type="entry name" value="Heme iron utilization protein-like"/>
    <property type="match status" value="1"/>
</dbReference>
<feature type="domain" description="Haemin-degrading HemS/ChuX" evidence="2">
    <location>
        <begin position="254"/>
        <end position="383"/>
    </location>
</feature>
<organism evidence="3 4">
    <name type="scientific">Pandoraea soli</name>
    <dbReference type="NCBI Taxonomy" id="2508293"/>
    <lineage>
        <taxon>Bacteria</taxon>
        <taxon>Pseudomonadati</taxon>
        <taxon>Pseudomonadota</taxon>
        <taxon>Betaproteobacteria</taxon>
        <taxon>Burkholderiales</taxon>
        <taxon>Burkholderiaceae</taxon>
        <taxon>Pandoraea</taxon>
    </lineage>
</organism>
<dbReference type="EMBL" id="CABPSG010000011">
    <property type="protein sequence ID" value="VVE29101.1"/>
    <property type="molecule type" value="Genomic_DNA"/>
</dbReference>
<evidence type="ECO:0000259" key="2">
    <source>
        <dbReference type="Pfam" id="PF05171"/>
    </source>
</evidence>
<evidence type="ECO:0000313" key="4">
    <source>
        <dbReference type="Proteomes" id="UP000405357"/>
    </source>
</evidence>
<feature type="compositionally biased region" description="Basic and acidic residues" evidence="1">
    <location>
        <begin position="12"/>
        <end position="21"/>
    </location>
</feature>
<feature type="region of interest" description="Disordered" evidence="1">
    <location>
        <begin position="1"/>
        <end position="21"/>
    </location>
</feature>
<accession>A0ABY6W5I0</accession>
<evidence type="ECO:0000313" key="3">
    <source>
        <dbReference type="EMBL" id="VVE29101.1"/>
    </source>
</evidence>
<evidence type="ECO:0000256" key="1">
    <source>
        <dbReference type="SAM" id="MobiDB-lite"/>
    </source>
</evidence>